<gene>
    <name evidence="4" type="ORF">C5N92_09205</name>
</gene>
<feature type="domain" description="HTH cro/C1-type" evidence="3">
    <location>
        <begin position="7"/>
        <end position="61"/>
    </location>
</feature>
<dbReference type="InterPro" id="IPR010982">
    <property type="entry name" value="Lambda_DNA-bd_dom_sf"/>
</dbReference>
<protein>
    <submittedName>
        <fullName evidence="4">Transcriptional regulator</fullName>
    </submittedName>
</protein>
<dbReference type="Gene3D" id="1.10.260.40">
    <property type="entry name" value="lambda repressor-like DNA-binding domains"/>
    <property type="match status" value="1"/>
</dbReference>
<reference evidence="5" key="1">
    <citation type="submission" date="2018-02" db="EMBL/GenBank/DDBJ databases">
        <title>Glaesserella australis sp. nov., isolated from the lungs of pigs.</title>
        <authorList>
            <person name="Turni C."/>
            <person name="Christensen H."/>
        </authorList>
    </citation>
    <scope>NUCLEOTIDE SEQUENCE [LARGE SCALE GENOMIC DNA]</scope>
    <source>
        <strain evidence="5">HS4635</strain>
    </source>
</reference>
<sequence length="130" mass="15141">MGMHDKIRMMRELHQWSQEDMAEKMNMSPSGYAKIERGETRLQYDKLVQIAQIFNISLADLVDSEKGVIFCMNDNSDYIYTNYGSSNEGLSFEIEKLKLQLAHKDELLSQKDNELESLRKMLSLLEKQLS</sequence>
<comment type="caution">
    <text evidence="4">The sequence shown here is derived from an EMBL/GenBank/DDBJ whole genome shotgun (WGS) entry which is preliminary data.</text>
</comment>
<accession>A0A328BY93</accession>
<feature type="coiled-coil region" evidence="2">
    <location>
        <begin position="94"/>
        <end position="128"/>
    </location>
</feature>
<dbReference type="SMART" id="SM00530">
    <property type="entry name" value="HTH_XRE"/>
    <property type="match status" value="1"/>
</dbReference>
<dbReference type="Proteomes" id="UP000248689">
    <property type="component" value="Unassembled WGS sequence"/>
</dbReference>
<keyword evidence="5" id="KW-1185">Reference proteome</keyword>
<proteinExistence type="predicted"/>
<dbReference type="EMBL" id="PTPX01000018">
    <property type="protein sequence ID" value="RAL18052.1"/>
    <property type="molecule type" value="Genomic_DNA"/>
</dbReference>
<organism evidence="4 5">
    <name type="scientific">Glaesserella australis</name>
    <dbReference type="NCBI Taxonomy" id="2094024"/>
    <lineage>
        <taxon>Bacteria</taxon>
        <taxon>Pseudomonadati</taxon>
        <taxon>Pseudomonadota</taxon>
        <taxon>Gammaproteobacteria</taxon>
        <taxon>Pasteurellales</taxon>
        <taxon>Pasteurellaceae</taxon>
        <taxon>Glaesserella</taxon>
    </lineage>
</organism>
<dbReference type="OrthoDB" id="5678656at2"/>
<dbReference type="RefSeq" id="WP_111750567.1">
    <property type="nucleotide sequence ID" value="NZ_PTPX01000018.1"/>
</dbReference>
<evidence type="ECO:0000259" key="3">
    <source>
        <dbReference type="PROSITE" id="PS50943"/>
    </source>
</evidence>
<evidence type="ECO:0000256" key="2">
    <source>
        <dbReference type="SAM" id="Coils"/>
    </source>
</evidence>
<dbReference type="AlphaFoldDB" id="A0A328BY93"/>
<dbReference type="CDD" id="cd00093">
    <property type="entry name" value="HTH_XRE"/>
    <property type="match status" value="1"/>
</dbReference>
<name>A0A328BY93_9PAST</name>
<keyword evidence="1" id="KW-0238">DNA-binding</keyword>
<dbReference type="Pfam" id="PF01381">
    <property type="entry name" value="HTH_3"/>
    <property type="match status" value="1"/>
</dbReference>
<dbReference type="PANTHER" id="PTHR46558">
    <property type="entry name" value="TRACRIPTIONAL REGULATORY PROTEIN-RELATED-RELATED"/>
    <property type="match status" value="1"/>
</dbReference>
<dbReference type="InterPro" id="IPR001387">
    <property type="entry name" value="Cro/C1-type_HTH"/>
</dbReference>
<evidence type="ECO:0000256" key="1">
    <source>
        <dbReference type="ARBA" id="ARBA00023125"/>
    </source>
</evidence>
<keyword evidence="2" id="KW-0175">Coiled coil</keyword>
<evidence type="ECO:0000313" key="5">
    <source>
        <dbReference type="Proteomes" id="UP000248689"/>
    </source>
</evidence>
<dbReference type="PANTHER" id="PTHR46558:SF15">
    <property type="entry name" value="HELIX-TURN-HELIX DOMAIN PROTEIN"/>
    <property type="match status" value="1"/>
</dbReference>
<evidence type="ECO:0000313" key="4">
    <source>
        <dbReference type="EMBL" id="RAL18052.1"/>
    </source>
</evidence>
<dbReference type="GO" id="GO:0003677">
    <property type="term" value="F:DNA binding"/>
    <property type="evidence" value="ECO:0007669"/>
    <property type="project" value="UniProtKB-KW"/>
</dbReference>
<dbReference type="SUPFAM" id="SSF47413">
    <property type="entry name" value="lambda repressor-like DNA-binding domains"/>
    <property type="match status" value="1"/>
</dbReference>
<dbReference type="PROSITE" id="PS50943">
    <property type="entry name" value="HTH_CROC1"/>
    <property type="match status" value="1"/>
</dbReference>